<evidence type="ECO:0000259" key="7">
    <source>
        <dbReference type="Pfam" id="PF07669"/>
    </source>
</evidence>
<dbReference type="GO" id="GO:0009007">
    <property type="term" value="F:site-specific DNA-methyltransferase (adenine-specific) activity"/>
    <property type="evidence" value="ECO:0007669"/>
    <property type="project" value="UniProtKB-EC"/>
</dbReference>
<dbReference type="Gene3D" id="3.40.50.150">
    <property type="entry name" value="Vaccinia Virus protein VP39"/>
    <property type="match status" value="1"/>
</dbReference>
<dbReference type="GO" id="GO:0006304">
    <property type="term" value="P:DNA modification"/>
    <property type="evidence" value="ECO:0007669"/>
    <property type="project" value="InterPro"/>
</dbReference>
<keyword evidence="8" id="KW-0540">Nuclease</keyword>
<evidence type="ECO:0000256" key="5">
    <source>
        <dbReference type="ARBA" id="ARBA00047942"/>
    </source>
</evidence>
<dbReference type="PANTHER" id="PTHR33841:SF1">
    <property type="entry name" value="DNA METHYLTRANSFERASE A"/>
    <property type="match status" value="1"/>
</dbReference>
<dbReference type="Proteomes" id="UP000267517">
    <property type="component" value="Chromosome II"/>
</dbReference>
<dbReference type="RefSeq" id="WP_120174962.1">
    <property type="nucleotide sequence ID" value="NZ_AP018050.1"/>
</dbReference>
<dbReference type="GO" id="GO:0003676">
    <property type="term" value="F:nucleic acid binding"/>
    <property type="evidence" value="ECO:0007669"/>
    <property type="project" value="InterPro"/>
</dbReference>
<organism evidence="8 9">
    <name type="scientific">Prevotella melaninogenica</name>
    <dbReference type="NCBI Taxonomy" id="28132"/>
    <lineage>
        <taxon>Bacteria</taxon>
        <taxon>Pseudomonadati</taxon>
        <taxon>Bacteroidota</taxon>
        <taxon>Bacteroidia</taxon>
        <taxon>Bacteroidales</taxon>
        <taxon>Prevotellaceae</taxon>
        <taxon>Prevotella</taxon>
    </lineage>
</organism>
<feature type="domain" description="Type II methyltransferase M.TaqI-like" evidence="7">
    <location>
        <begin position="227"/>
        <end position="377"/>
    </location>
</feature>
<keyword evidence="2 8" id="KW-0489">Methyltransferase</keyword>
<dbReference type="PROSITE" id="PS00092">
    <property type="entry name" value="N6_MTASE"/>
    <property type="match status" value="1"/>
</dbReference>
<dbReference type="InterPro" id="IPR029063">
    <property type="entry name" value="SAM-dependent_MTases_sf"/>
</dbReference>
<proteinExistence type="predicted"/>
<evidence type="ECO:0000256" key="3">
    <source>
        <dbReference type="ARBA" id="ARBA00022679"/>
    </source>
</evidence>
<keyword evidence="6" id="KW-0175">Coiled coil</keyword>
<dbReference type="GO" id="GO:0032259">
    <property type="term" value="P:methylation"/>
    <property type="evidence" value="ECO:0007669"/>
    <property type="project" value="UniProtKB-KW"/>
</dbReference>
<keyword evidence="8" id="KW-0378">Hydrolase</keyword>
<dbReference type="EC" id="2.1.1.72" evidence="1"/>
<dbReference type="InterPro" id="IPR011639">
    <property type="entry name" value="MethylTrfase_TaqI-like_dom"/>
</dbReference>
<evidence type="ECO:0000313" key="8">
    <source>
        <dbReference type="EMBL" id="BBA29845.1"/>
    </source>
</evidence>
<keyword evidence="3 8" id="KW-0808">Transferase</keyword>
<dbReference type="OrthoDB" id="32195at2"/>
<dbReference type="SUPFAM" id="SSF53335">
    <property type="entry name" value="S-adenosyl-L-methionine-dependent methyltransferases"/>
    <property type="match status" value="1"/>
</dbReference>
<evidence type="ECO:0000313" key="9">
    <source>
        <dbReference type="Proteomes" id="UP000267517"/>
    </source>
</evidence>
<keyword evidence="4" id="KW-0949">S-adenosyl-L-methionine</keyword>
<name>A0A250KLA0_9BACT</name>
<evidence type="ECO:0000256" key="1">
    <source>
        <dbReference type="ARBA" id="ARBA00011900"/>
    </source>
</evidence>
<reference evidence="8 9" key="1">
    <citation type="submission" date="2017-05" db="EMBL/GenBank/DDBJ databases">
        <title>whole genome sequence of Prevotella melaninogenica GAI 07411.</title>
        <authorList>
            <person name="Kondo Y."/>
            <person name="Hoshino T."/>
        </authorList>
    </citation>
    <scope>NUCLEOTIDE SEQUENCE [LARGE SCALE GENOMIC DNA]</scope>
    <source>
        <strain evidence="8 9">GAI 07411</strain>
    </source>
</reference>
<dbReference type="GO" id="GO:0004519">
    <property type="term" value="F:endonuclease activity"/>
    <property type="evidence" value="ECO:0007669"/>
    <property type="project" value="UniProtKB-KW"/>
</dbReference>
<dbReference type="InterPro" id="IPR002052">
    <property type="entry name" value="DNA_methylase_N6_adenine_CS"/>
</dbReference>
<evidence type="ECO:0000256" key="6">
    <source>
        <dbReference type="SAM" id="Coils"/>
    </source>
</evidence>
<dbReference type="InterPro" id="IPR050953">
    <property type="entry name" value="N4_N6_ade-DNA_methylase"/>
</dbReference>
<sequence>MTNNAIFKSFCKLHDEIKQYAEKLNVDKGNVVSLSVLLYYIHLSISEEQGLFAATNRRESYIKDIYSISQTDSKDIKKVIDNIGGEKSLVFLNTISKWGISKSNYESLFRIIFEKYLTKKDTASYYTDDLTTTYIVEGTVVGFLYSLFDKECIVNHVLSLNDLSKFISTLDDKEITLMKNHVATIKLIDPTCGTGSFVIKAINILCNIYKLLGMPLGASDIQHIIKNNVFGVDIDEETLEILRYRLFSTALYEFSVKLTKKDLKNFKLGNTICDDTFLWEKEFRMVLKNGGFDCVVGNPPYKEYTVAKLNYSLPEYFKTVPVGNLYAPVIERSICNLVSSRGTIGFIVPISIVSTLRMEPLRKLLQDKFTELFFINFADRPCSLFLGVHQKLTIIIGTRNRSNQSVFVSKYKHWYKDEWNELYKDIQFVQLDKDALSGKPKFCSELSKSISDKVINNSQISLLENVCANGEYAAWLNQRATFWCKCFTHAMKSNEYKKYTFSKEDDVCLFSAILNSSLFYYIWEIYSDCWHITKKELDLIHLDFSLVDSKAKKRIVKLYKQLEEELENSKKYIGSVQTDYVYQHKLHKTTIDKIDILIGRLFDLNDDEINEIINYQLAYRLNTERK</sequence>
<dbReference type="AlphaFoldDB" id="A0A250KLA0"/>
<gene>
    <name evidence="8" type="ORF">PMEL_200371</name>
</gene>
<keyword evidence="8" id="KW-0255">Endonuclease</keyword>
<dbReference type="EMBL" id="AP018050">
    <property type="protein sequence ID" value="BBA29845.1"/>
    <property type="molecule type" value="Genomic_DNA"/>
</dbReference>
<dbReference type="Pfam" id="PF07669">
    <property type="entry name" value="Eco57I"/>
    <property type="match status" value="1"/>
</dbReference>
<evidence type="ECO:0000256" key="4">
    <source>
        <dbReference type="ARBA" id="ARBA00022691"/>
    </source>
</evidence>
<dbReference type="PANTHER" id="PTHR33841">
    <property type="entry name" value="DNA METHYLTRANSFERASE YEEA-RELATED"/>
    <property type="match status" value="1"/>
</dbReference>
<dbReference type="REBASE" id="215591">
    <property type="entry name" value="PmeGA1ORF200371P"/>
</dbReference>
<protein>
    <recommendedName>
        <fullName evidence="1">site-specific DNA-methyltransferase (adenine-specific)</fullName>
        <ecNumber evidence="1">2.1.1.72</ecNumber>
    </recommendedName>
</protein>
<feature type="coiled-coil region" evidence="6">
    <location>
        <begin position="552"/>
        <end position="579"/>
    </location>
</feature>
<comment type="catalytic activity">
    <reaction evidence="5">
        <text>a 2'-deoxyadenosine in DNA + S-adenosyl-L-methionine = an N(6)-methyl-2'-deoxyadenosine in DNA + S-adenosyl-L-homocysteine + H(+)</text>
        <dbReference type="Rhea" id="RHEA:15197"/>
        <dbReference type="Rhea" id="RHEA-COMP:12418"/>
        <dbReference type="Rhea" id="RHEA-COMP:12419"/>
        <dbReference type="ChEBI" id="CHEBI:15378"/>
        <dbReference type="ChEBI" id="CHEBI:57856"/>
        <dbReference type="ChEBI" id="CHEBI:59789"/>
        <dbReference type="ChEBI" id="CHEBI:90615"/>
        <dbReference type="ChEBI" id="CHEBI:90616"/>
        <dbReference type="EC" id="2.1.1.72"/>
    </reaction>
</comment>
<accession>A0A250KLA0</accession>
<evidence type="ECO:0000256" key="2">
    <source>
        <dbReference type="ARBA" id="ARBA00022603"/>
    </source>
</evidence>
<dbReference type="PRINTS" id="PR00507">
    <property type="entry name" value="N12N6MTFRASE"/>
</dbReference>